<dbReference type="AlphaFoldDB" id="A0A8E2F6Y5"/>
<evidence type="ECO:0000313" key="1">
    <source>
        <dbReference type="EMBL" id="OCL11707.1"/>
    </source>
</evidence>
<organism evidence="1 2">
    <name type="scientific">Glonium stellatum</name>
    <dbReference type="NCBI Taxonomy" id="574774"/>
    <lineage>
        <taxon>Eukaryota</taxon>
        <taxon>Fungi</taxon>
        <taxon>Dikarya</taxon>
        <taxon>Ascomycota</taxon>
        <taxon>Pezizomycotina</taxon>
        <taxon>Dothideomycetes</taxon>
        <taxon>Pleosporomycetidae</taxon>
        <taxon>Gloniales</taxon>
        <taxon>Gloniaceae</taxon>
        <taxon>Glonium</taxon>
    </lineage>
</organism>
<reference evidence="1 2" key="1">
    <citation type="journal article" date="2016" name="Nat. Commun.">
        <title>Ectomycorrhizal ecology is imprinted in the genome of the dominant symbiotic fungus Cenococcum geophilum.</title>
        <authorList>
            <consortium name="DOE Joint Genome Institute"/>
            <person name="Peter M."/>
            <person name="Kohler A."/>
            <person name="Ohm R.A."/>
            <person name="Kuo A."/>
            <person name="Krutzmann J."/>
            <person name="Morin E."/>
            <person name="Arend M."/>
            <person name="Barry K.W."/>
            <person name="Binder M."/>
            <person name="Choi C."/>
            <person name="Clum A."/>
            <person name="Copeland A."/>
            <person name="Grisel N."/>
            <person name="Haridas S."/>
            <person name="Kipfer T."/>
            <person name="LaButti K."/>
            <person name="Lindquist E."/>
            <person name="Lipzen A."/>
            <person name="Maire R."/>
            <person name="Meier B."/>
            <person name="Mihaltcheva S."/>
            <person name="Molinier V."/>
            <person name="Murat C."/>
            <person name="Poggeler S."/>
            <person name="Quandt C.A."/>
            <person name="Sperisen C."/>
            <person name="Tritt A."/>
            <person name="Tisserant E."/>
            <person name="Crous P.W."/>
            <person name="Henrissat B."/>
            <person name="Nehls U."/>
            <person name="Egli S."/>
            <person name="Spatafora J.W."/>
            <person name="Grigoriev I.V."/>
            <person name="Martin F.M."/>
        </authorList>
    </citation>
    <scope>NUCLEOTIDE SEQUENCE [LARGE SCALE GENOMIC DNA]</scope>
    <source>
        <strain evidence="1 2">CBS 207.34</strain>
    </source>
</reference>
<sequence length="158" mass="17498">MTTTGRKAADRKKAKILDGWGGVGADTAYVEGVFGSYDNANRGNNGEWRRAVGALSRFLPCVQQFRLSCEAVFGRKVEMGPKRLALFGRKSIAKAGERHRTPIGPSCLRDPAPVHVRAHYWQHCFLASYQFFDSTHNNVSTPRIYVNTHQSASSPTSL</sequence>
<protein>
    <submittedName>
        <fullName evidence="1">Uncharacterized protein</fullName>
    </submittedName>
</protein>
<dbReference type="Proteomes" id="UP000250140">
    <property type="component" value="Unassembled WGS sequence"/>
</dbReference>
<name>A0A8E2F6Y5_9PEZI</name>
<keyword evidence="2" id="KW-1185">Reference proteome</keyword>
<proteinExistence type="predicted"/>
<evidence type="ECO:0000313" key="2">
    <source>
        <dbReference type="Proteomes" id="UP000250140"/>
    </source>
</evidence>
<dbReference type="EMBL" id="KV749005">
    <property type="protein sequence ID" value="OCL11707.1"/>
    <property type="molecule type" value="Genomic_DNA"/>
</dbReference>
<gene>
    <name evidence="1" type="ORF">AOQ84DRAFT_361288</name>
</gene>
<accession>A0A8E2F6Y5</accession>